<gene>
    <name evidence="6" type="ORF">BaRGS_00004353</name>
</gene>
<dbReference type="PANTHER" id="PTHR21277:SF5">
    <property type="entry name" value="TRANSCRIPTIONAL ADAPTER 1"/>
    <property type="match status" value="1"/>
</dbReference>
<keyword evidence="7" id="KW-1185">Reference proteome</keyword>
<keyword evidence="5" id="KW-0539">Nucleus</keyword>
<dbReference type="PANTHER" id="PTHR21277">
    <property type="entry name" value="TRANSCRIPTIONAL ADAPTER 1"/>
    <property type="match status" value="1"/>
</dbReference>
<comment type="similarity">
    <text evidence="2">Belongs to the TADA1 family.</text>
</comment>
<dbReference type="Proteomes" id="UP001519460">
    <property type="component" value="Unassembled WGS sequence"/>
</dbReference>
<organism evidence="6 7">
    <name type="scientific">Batillaria attramentaria</name>
    <dbReference type="NCBI Taxonomy" id="370345"/>
    <lineage>
        <taxon>Eukaryota</taxon>
        <taxon>Metazoa</taxon>
        <taxon>Spiralia</taxon>
        <taxon>Lophotrochozoa</taxon>
        <taxon>Mollusca</taxon>
        <taxon>Gastropoda</taxon>
        <taxon>Caenogastropoda</taxon>
        <taxon>Sorbeoconcha</taxon>
        <taxon>Cerithioidea</taxon>
        <taxon>Batillariidae</taxon>
        <taxon>Batillaria</taxon>
    </lineage>
</organism>
<comment type="caution">
    <text evidence="6">The sequence shown here is derived from an EMBL/GenBank/DDBJ whole genome shotgun (WGS) entry which is preliminary data.</text>
</comment>
<dbReference type="AlphaFoldDB" id="A0ABD0LYG8"/>
<dbReference type="EMBL" id="JACVVK020000015">
    <property type="protein sequence ID" value="KAK7504487.1"/>
    <property type="molecule type" value="Genomic_DNA"/>
</dbReference>
<evidence type="ECO:0008006" key="8">
    <source>
        <dbReference type="Google" id="ProtNLM"/>
    </source>
</evidence>
<evidence type="ECO:0000256" key="3">
    <source>
        <dbReference type="ARBA" id="ARBA00023015"/>
    </source>
</evidence>
<name>A0ABD0LYG8_9CAEN</name>
<evidence type="ECO:0000256" key="5">
    <source>
        <dbReference type="ARBA" id="ARBA00023242"/>
    </source>
</evidence>
<sequence>MAASMDLNAARQCLTEELGESSTVYFQNLASWFKKKTSKEDFDLEARRLLKSDAVHLHNEFLLAIIAKCQSISSSMVLSKEAALQSAATTPSKLQKGGKLKRKQSTGQISMQQRFIPANPLDYAPKISSKPVEEGTSSLGFTSRDLLLPDLALIHGRALVCAWEMGLQDVQDNVVKLIIHALELQLKRILSAVMEKRSGEATTITNSGYHTPSLKPSVDVAEQAAAHELASATGAPHHGGPITLFDLLETFQLNRSVIPSQTVYAPAVERVINKMWHPHPDEEASDAHQHQDVHFRQIPPSVYTSLIR</sequence>
<dbReference type="InterPro" id="IPR024738">
    <property type="entry name" value="Hfi1/Tada1"/>
</dbReference>
<evidence type="ECO:0000256" key="4">
    <source>
        <dbReference type="ARBA" id="ARBA00023163"/>
    </source>
</evidence>
<evidence type="ECO:0000313" key="7">
    <source>
        <dbReference type="Proteomes" id="UP001519460"/>
    </source>
</evidence>
<protein>
    <recommendedName>
        <fullName evidence="8">Transcriptional adapter 1</fullName>
    </recommendedName>
</protein>
<evidence type="ECO:0000256" key="1">
    <source>
        <dbReference type="ARBA" id="ARBA00004123"/>
    </source>
</evidence>
<evidence type="ECO:0000256" key="2">
    <source>
        <dbReference type="ARBA" id="ARBA00010314"/>
    </source>
</evidence>
<dbReference type="Pfam" id="PF12767">
    <property type="entry name" value="SAGA-Tad1"/>
    <property type="match status" value="1"/>
</dbReference>
<dbReference type="GO" id="GO:0005634">
    <property type="term" value="C:nucleus"/>
    <property type="evidence" value="ECO:0007669"/>
    <property type="project" value="UniProtKB-SubCell"/>
</dbReference>
<keyword evidence="3" id="KW-0805">Transcription regulation</keyword>
<keyword evidence="4" id="KW-0804">Transcription</keyword>
<dbReference type="GO" id="GO:0000124">
    <property type="term" value="C:SAGA complex"/>
    <property type="evidence" value="ECO:0007669"/>
    <property type="project" value="UniProtKB-ARBA"/>
</dbReference>
<comment type="subcellular location">
    <subcellularLocation>
        <location evidence="1">Nucleus</location>
    </subcellularLocation>
</comment>
<accession>A0ABD0LYG8</accession>
<evidence type="ECO:0000313" key="6">
    <source>
        <dbReference type="EMBL" id="KAK7504487.1"/>
    </source>
</evidence>
<reference evidence="6 7" key="1">
    <citation type="journal article" date="2023" name="Sci. Data">
        <title>Genome assembly of the Korean intertidal mud-creeper Batillaria attramentaria.</title>
        <authorList>
            <person name="Patra A.K."/>
            <person name="Ho P.T."/>
            <person name="Jun S."/>
            <person name="Lee S.J."/>
            <person name="Kim Y."/>
            <person name="Won Y.J."/>
        </authorList>
    </citation>
    <scope>NUCLEOTIDE SEQUENCE [LARGE SCALE GENOMIC DNA]</scope>
    <source>
        <strain evidence="6">Wonlab-2016</strain>
    </source>
</reference>
<proteinExistence type="inferred from homology"/>